<evidence type="ECO:0000313" key="4">
    <source>
        <dbReference type="Proteomes" id="UP001595792"/>
    </source>
</evidence>
<name>A0ABV8NR44_9SPHI</name>
<feature type="domain" description="Tail specific protease" evidence="2">
    <location>
        <begin position="253"/>
        <end position="458"/>
    </location>
</feature>
<dbReference type="Pfam" id="PF03572">
    <property type="entry name" value="Peptidase_S41"/>
    <property type="match status" value="1"/>
</dbReference>
<sequence length="476" mass="54628">MKYIFTALFLFFLYQSLKAQDCSCSENFQQLTDKIKKNYVGYSDKVNSSNRVRFQNFTDSLQKIAMVSDSYTCLSLSREWLAFFKDKHISFGLDFDKLSTDSIKLFFQNVEKTNWSEASFNAYLQQNINKVDSLEGIWNHENNTYKLGIVRDGTKKDLEFIAFIIKSDGLRWLPQQVKFRVSKFEGKYKTVYFSAGDHSIVFPTLSKVGETLDFGIFGKWYKGDKKQAATAISPYKQSHNTTKFTKLDDETSLLTLPSFNSKYKHEIDSLLDKNKVIISNTKHLLIDVRDNLGGSTRSFENLLPYLYTNPIKIDGGKVLATDENIRNCYEKEYPNLSNKESNELKANAKKLRDHLGELYLLYKPRTLKLPKVLKKPERISILINNGTASSGELFILRAEQSKKVTLFGENTAGVVDYGETVKITLPCSFLTLVYPASKSLHSIKRPLDNVGIKPNIQIHDNISDWIKFVENYKKSN</sequence>
<evidence type="ECO:0000313" key="3">
    <source>
        <dbReference type="EMBL" id="MFC4198346.1"/>
    </source>
</evidence>
<dbReference type="Proteomes" id="UP001595792">
    <property type="component" value="Unassembled WGS sequence"/>
</dbReference>
<reference evidence="4" key="1">
    <citation type="journal article" date="2019" name="Int. J. Syst. Evol. Microbiol.">
        <title>The Global Catalogue of Microorganisms (GCM) 10K type strain sequencing project: providing services to taxonomists for standard genome sequencing and annotation.</title>
        <authorList>
            <consortium name="The Broad Institute Genomics Platform"/>
            <consortium name="The Broad Institute Genome Sequencing Center for Infectious Disease"/>
            <person name="Wu L."/>
            <person name="Ma J."/>
        </authorList>
    </citation>
    <scope>NUCLEOTIDE SEQUENCE [LARGE SCALE GENOMIC DNA]</scope>
    <source>
        <strain evidence="4">CCM 8689</strain>
    </source>
</reference>
<evidence type="ECO:0000256" key="1">
    <source>
        <dbReference type="SAM" id="SignalP"/>
    </source>
</evidence>
<dbReference type="PANTHER" id="PTHR32060">
    <property type="entry name" value="TAIL-SPECIFIC PROTEASE"/>
    <property type="match status" value="1"/>
</dbReference>
<organism evidence="3 4">
    <name type="scientific">Pedobacter jamesrossensis</name>
    <dbReference type="NCBI Taxonomy" id="1908238"/>
    <lineage>
        <taxon>Bacteria</taxon>
        <taxon>Pseudomonadati</taxon>
        <taxon>Bacteroidota</taxon>
        <taxon>Sphingobacteriia</taxon>
        <taxon>Sphingobacteriales</taxon>
        <taxon>Sphingobacteriaceae</taxon>
        <taxon>Pedobacter</taxon>
    </lineage>
</organism>
<feature type="signal peptide" evidence="1">
    <location>
        <begin position="1"/>
        <end position="19"/>
    </location>
</feature>
<dbReference type="InterPro" id="IPR005151">
    <property type="entry name" value="Tail-specific_protease"/>
</dbReference>
<proteinExistence type="predicted"/>
<dbReference type="PANTHER" id="PTHR32060:SF22">
    <property type="entry name" value="CARBOXYL-TERMINAL-PROCESSING PEPTIDASE 3, CHLOROPLASTIC"/>
    <property type="match status" value="1"/>
</dbReference>
<dbReference type="InterPro" id="IPR029045">
    <property type="entry name" value="ClpP/crotonase-like_dom_sf"/>
</dbReference>
<protein>
    <submittedName>
        <fullName evidence="3">S41 family peptidase</fullName>
    </submittedName>
</protein>
<comment type="caution">
    <text evidence="3">The sequence shown here is derived from an EMBL/GenBank/DDBJ whole genome shotgun (WGS) entry which is preliminary data.</text>
</comment>
<dbReference type="Gene3D" id="3.90.226.10">
    <property type="entry name" value="2-enoyl-CoA Hydratase, Chain A, domain 1"/>
    <property type="match status" value="1"/>
</dbReference>
<keyword evidence="4" id="KW-1185">Reference proteome</keyword>
<keyword evidence="1" id="KW-0732">Signal</keyword>
<gene>
    <name evidence="3" type="ORF">ACFOUY_16695</name>
</gene>
<dbReference type="EMBL" id="JBHSBY010000138">
    <property type="protein sequence ID" value="MFC4198346.1"/>
    <property type="molecule type" value="Genomic_DNA"/>
</dbReference>
<dbReference type="SUPFAM" id="SSF52096">
    <property type="entry name" value="ClpP/crotonase"/>
    <property type="match status" value="1"/>
</dbReference>
<accession>A0ABV8NR44</accession>
<feature type="chain" id="PRO_5045259170" evidence="1">
    <location>
        <begin position="20"/>
        <end position="476"/>
    </location>
</feature>
<evidence type="ECO:0000259" key="2">
    <source>
        <dbReference type="Pfam" id="PF03572"/>
    </source>
</evidence>
<dbReference type="RefSeq" id="WP_378962350.1">
    <property type="nucleotide sequence ID" value="NZ_JBHRXC010000016.1"/>
</dbReference>